<evidence type="ECO:0000313" key="7">
    <source>
        <dbReference type="EMBL" id="OEJ80518.1"/>
    </source>
</evidence>
<evidence type="ECO:0000313" key="8">
    <source>
        <dbReference type="Proteomes" id="UP000095728"/>
    </source>
</evidence>
<comment type="caution">
    <text evidence="7">The sequence shown here is derived from an EMBL/GenBank/DDBJ whole genome shotgun (WGS) entry which is preliminary data.</text>
</comment>
<evidence type="ECO:0000256" key="1">
    <source>
        <dbReference type="ARBA" id="ARBA00004123"/>
    </source>
</evidence>
<dbReference type="PANTHER" id="PTHR48112:SF13">
    <property type="entry name" value="NON-HISTONE PROTEIN 10"/>
    <property type="match status" value="1"/>
</dbReference>
<dbReference type="Proteomes" id="UP000095728">
    <property type="component" value="Unassembled WGS sequence"/>
</dbReference>
<organism evidence="7 8">
    <name type="scientific">Hanseniaspora osmophila</name>
    <dbReference type="NCBI Taxonomy" id="56408"/>
    <lineage>
        <taxon>Eukaryota</taxon>
        <taxon>Fungi</taxon>
        <taxon>Dikarya</taxon>
        <taxon>Ascomycota</taxon>
        <taxon>Saccharomycotina</taxon>
        <taxon>Saccharomycetes</taxon>
        <taxon>Saccharomycodales</taxon>
        <taxon>Saccharomycodaceae</taxon>
        <taxon>Hanseniaspora</taxon>
    </lineage>
</organism>
<proteinExistence type="predicted"/>
<dbReference type="FunCoup" id="A0A1E5R0U1">
    <property type="interactions" value="172"/>
</dbReference>
<evidence type="ECO:0000256" key="2">
    <source>
        <dbReference type="ARBA" id="ARBA00023125"/>
    </source>
</evidence>
<evidence type="ECO:0000256" key="5">
    <source>
        <dbReference type="SAM" id="MobiDB-lite"/>
    </source>
</evidence>
<keyword evidence="8" id="KW-1185">Reference proteome</keyword>
<feature type="region of interest" description="Disordered" evidence="5">
    <location>
        <begin position="190"/>
        <end position="264"/>
    </location>
</feature>
<dbReference type="Pfam" id="PF09011">
    <property type="entry name" value="HMG_box_2"/>
    <property type="match status" value="1"/>
</dbReference>
<reference evidence="8" key="1">
    <citation type="journal article" date="2016" name="Genome Announc.">
        <title>Genome sequences of three species of Hanseniaspora isolated from spontaneous wine fermentations.</title>
        <authorList>
            <person name="Sternes P.R."/>
            <person name="Lee D."/>
            <person name="Kutyna D.R."/>
            <person name="Borneman A.R."/>
        </authorList>
    </citation>
    <scope>NUCLEOTIDE SEQUENCE [LARGE SCALE GENOMIC DNA]</scope>
    <source>
        <strain evidence="8">AWRI3579</strain>
    </source>
</reference>
<dbReference type="AlphaFoldDB" id="A0A1E5R0U1"/>
<dbReference type="InterPro" id="IPR009071">
    <property type="entry name" value="HMG_box_dom"/>
</dbReference>
<dbReference type="SUPFAM" id="SSF47095">
    <property type="entry name" value="HMG-box"/>
    <property type="match status" value="1"/>
</dbReference>
<accession>A0A1E5R0U1</accession>
<dbReference type="InterPro" id="IPR050342">
    <property type="entry name" value="HMGB"/>
</dbReference>
<dbReference type="GO" id="GO:0005634">
    <property type="term" value="C:nucleus"/>
    <property type="evidence" value="ECO:0007669"/>
    <property type="project" value="UniProtKB-SubCell"/>
</dbReference>
<evidence type="ECO:0000259" key="6">
    <source>
        <dbReference type="PROSITE" id="PS50118"/>
    </source>
</evidence>
<dbReference type="GO" id="GO:0003677">
    <property type="term" value="F:DNA binding"/>
    <property type="evidence" value="ECO:0007669"/>
    <property type="project" value="UniProtKB-UniRule"/>
</dbReference>
<feature type="compositionally biased region" description="Acidic residues" evidence="5">
    <location>
        <begin position="198"/>
        <end position="223"/>
    </location>
</feature>
<feature type="compositionally biased region" description="Polar residues" evidence="5">
    <location>
        <begin position="246"/>
        <end position="255"/>
    </location>
</feature>
<evidence type="ECO:0000256" key="3">
    <source>
        <dbReference type="ARBA" id="ARBA00023242"/>
    </source>
</evidence>
<dbReference type="InParanoid" id="A0A1E5R0U1"/>
<dbReference type="EMBL" id="LPNM01000012">
    <property type="protein sequence ID" value="OEJ80518.1"/>
    <property type="molecule type" value="Genomic_DNA"/>
</dbReference>
<feature type="compositionally biased region" description="Basic and acidic residues" evidence="5">
    <location>
        <begin position="224"/>
        <end position="240"/>
    </location>
</feature>
<gene>
    <name evidence="7" type="ORF">AWRI3579_g4487</name>
</gene>
<feature type="DNA-binding region" description="HMG box" evidence="4">
    <location>
        <begin position="125"/>
        <end position="191"/>
    </location>
</feature>
<dbReference type="PANTHER" id="PTHR48112">
    <property type="entry name" value="HIGH MOBILITY GROUP PROTEIN DSP1"/>
    <property type="match status" value="1"/>
</dbReference>
<dbReference type="STRING" id="56408.A0A1E5R0U1"/>
<dbReference type="InterPro" id="IPR036910">
    <property type="entry name" value="HMG_box_dom_sf"/>
</dbReference>
<dbReference type="PROSITE" id="PS50118">
    <property type="entry name" value="HMG_BOX_2"/>
    <property type="match status" value="1"/>
</dbReference>
<evidence type="ECO:0000256" key="4">
    <source>
        <dbReference type="PROSITE-ProRule" id="PRU00267"/>
    </source>
</evidence>
<name>A0A1E5R0U1_9ASCO</name>
<dbReference type="OrthoDB" id="10070927at2759"/>
<dbReference type="Gene3D" id="1.10.30.10">
    <property type="entry name" value="High mobility group box domain"/>
    <property type="match status" value="1"/>
</dbReference>
<sequence>MTNNETHESLKQKITQIQDTNEVLALSVQRTRLSVRRLRFEYAVLLERLQQRVQKAPLSDCEDPLPTLKDMRKQLDKSFSSSNFVKNIKSSNNLSNAVNGQNATENTTLYSKRKLARMKRDPKMPKRPTNAYLFFCENNKEQLREDHGPQADMSRVLTEAWKSLSDEDKKPYFDMYNEDKIRYQREMAEYTKEKESENENENDNEQEEEYDVEEAASSEEMAAEEEHKPDSNHNDDKSIEPEETQVEQPHNSLEEATTESKSSE</sequence>
<keyword evidence="3 4" id="KW-0539">Nucleus</keyword>
<protein>
    <submittedName>
        <fullName evidence="7">Non-histone protein 10</fullName>
    </submittedName>
</protein>
<dbReference type="SMART" id="SM00398">
    <property type="entry name" value="HMG"/>
    <property type="match status" value="1"/>
</dbReference>
<keyword evidence="2 4" id="KW-0238">DNA-binding</keyword>
<feature type="domain" description="HMG box" evidence="6">
    <location>
        <begin position="125"/>
        <end position="191"/>
    </location>
</feature>
<dbReference type="Pfam" id="PF24245">
    <property type="entry name" value="INO80F"/>
    <property type="match status" value="1"/>
</dbReference>
<comment type="subcellular location">
    <subcellularLocation>
        <location evidence="1">Nucleus</location>
    </subcellularLocation>
</comment>
<dbReference type="InterPro" id="IPR056513">
    <property type="entry name" value="INO80F"/>
</dbReference>